<dbReference type="GO" id="GO:0003677">
    <property type="term" value="F:DNA binding"/>
    <property type="evidence" value="ECO:0007669"/>
    <property type="project" value="InterPro"/>
</dbReference>
<keyword evidence="1" id="KW-1133">Transmembrane helix</keyword>
<feature type="transmembrane region" description="Helical" evidence="1">
    <location>
        <begin position="96"/>
        <end position="114"/>
    </location>
</feature>
<dbReference type="InterPro" id="IPR010982">
    <property type="entry name" value="Lambda_DNA-bd_dom_sf"/>
</dbReference>
<dbReference type="Gene3D" id="1.10.260.40">
    <property type="entry name" value="lambda repressor-like DNA-binding domains"/>
    <property type="match status" value="1"/>
</dbReference>
<dbReference type="AlphaFoldDB" id="A0A4V5TR93"/>
<dbReference type="RefSeq" id="WP_137014800.1">
    <property type="nucleotide sequence ID" value="NZ_SZPX01000007.1"/>
</dbReference>
<comment type="caution">
    <text evidence="2">The sequence shown here is derived from an EMBL/GenBank/DDBJ whole genome shotgun (WGS) entry which is preliminary data.</text>
</comment>
<evidence type="ECO:0000256" key="1">
    <source>
        <dbReference type="SAM" id="Phobius"/>
    </source>
</evidence>
<sequence length="263" mass="29986">MSEDFDRLKKIGVQKIHEKTHIARTHIEAIFNENFEGMGSVQLVGFISILEREYGLDLSDLKSRAREHFKSQKTLEESAKKVKIFAASKKKRESTLTYLLIGLALLFTLLYFASRAPQSETIDIKEELTPALSVISDGNNDSALDTNSSQDGLMESTGVEEEIVIEPEVKPLSFKIMPKTKVWLGYIDLSDYKKRQTTFANELELNATKNWLLSFGHGHINIEINGEVTEFKDPKTVRFSYIDSELKEIGFDEFKRLNRGNGW</sequence>
<organism evidence="2 3">
    <name type="scientific">Sulfurimonas crateris</name>
    <dbReference type="NCBI Taxonomy" id="2574727"/>
    <lineage>
        <taxon>Bacteria</taxon>
        <taxon>Pseudomonadati</taxon>
        <taxon>Campylobacterota</taxon>
        <taxon>Epsilonproteobacteria</taxon>
        <taxon>Campylobacterales</taxon>
        <taxon>Sulfurimonadaceae</taxon>
        <taxon>Sulfurimonas</taxon>
    </lineage>
</organism>
<evidence type="ECO:0000313" key="3">
    <source>
        <dbReference type="Proteomes" id="UP000309561"/>
    </source>
</evidence>
<accession>A0A4V5TR93</accession>
<dbReference type="EMBL" id="SZPX01000007">
    <property type="protein sequence ID" value="TKI68713.1"/>
    <property type="molecule type" value="Genomic_DNA"/>
</dbReference>
<protein>
    <submittedName>
        <fullName evidence="2">Helix-turn-helix domain-containing protein</fullName>
    </submittedName>
</protein>
<dbReference type="Proteomes" id="UP000309561">
    <property type="component" value="Unassembled WGS sequence"/>
</dbReference>
<name>A0A4V5TR93_9BACT</name>
<proteinExistence type="predicted"/>
<reference evidence="2 3" key="1">
    <citation type="submission" date="2019-04" db="EMBL/GenBank/DDBJ databases">
        <title>Sulfurimonas crateris sp. nov. a facultative anaerobic sulfur-oxidizing chemolithautotrophic bacterium isolated from a terrestrial mud vulcano.</title>
        <authorList>
            <person name="Ratnikova N.M."/>
            <person name="Slobodkin A.I."/>
            <person name="Merkel A.Y."/>
            <person name="Novikov A."/>
            <person name="Bonch-Osmolovskaya E.A."/>
            <person name="Slobodkina G.B."/>
        </authorList>
    </citation>
    <scope>NUCLEOTIDE SEQUENCE [LARGE SCALE GENOMIC DNA]</scope>
    <source>
        <strain evidence="2 3">SN118</strain>
    </source>
</reference>
<gene>
    <name evidence="2" type="ORF">FCU45_09890</name>
</gene>
<evidence type="ECO:0000313" key="2">
    <source>
        <dbReference type="EMBL" id="TKI68713.1"/>
    </source>
</evidence>
<keyword evidence="1" id="KW-0472">Membrane</keyword>
<keyword evidence="3" id="KW-1185">Reference proteome</keyword>
<keyword evidence="1" id="KW-0812">Transmembrane</keyword>
<dbReference type="OrthoDB" id="5372824at2"/>